<evidence type="ECO:0000256" key="8">
    <source>
        <dbReference type="PROSITE-ProRule" id="PRU01360"/>
    </source>
</evidence>
<keyword evidence="6 8" id="KW-0472">Membrane</keyword>
<feature type="chain" id="PRO_5011563076" evidence="10">
    <location>
        <begin position="28"/>
        <end position="999"/>
    </location>
</feature>
<dbReference type="EMBL" id="FNBA01000012">
    <property type="protein sequence ID" value="SDF23426.1"/>
    <property type="molecule type" value="Genomic_DNA"/>
</dbReference>
<dbReference type="InterPro" id="IPR008969">
    <property type="entry name" value="CarboxyPept-like_regulatory"/>
</dbReference>
<dbReference type="NCBIfam" id="TIGR04057">
    <property type="entry name" value="SusC_RagA_signa"/>
    <property type="match status" value="1"/>
</dbReference>
<evidence type="ECO:0000256" key="1">
    <source>
        <dbReference type="ARBA" id="ARBA00004571"/>
    </source>
</evidence>
<dbReference type="Pfam" id="PF00593">
    <property type="entry name" value="TonB_dep_Rec_b-barrel"/>
    <property type="match status" value="1"/>
</dbReference>
<evidence type="ECO:0000256" key="2">
    <source>
        <dbReference type="ARBA" id="ARBA00022448"/>
    </source>
</evidence>
<dbReference type="InterPro" id="IPR023997">
    <property type="entry name" value="TonB-dep_OMP_SusC/RagA_CS"/>
</dbReference>
<keyword evidence="4 8" id="KW-0812">Transmembrane</keyword>
<dbReference type="Pfam" id="PF07715">
    <property type="entry name" value="Plug"/>
    <property type="match status" value="1"/>
</dbReference>
<evidence type="ECO:0000256" key="3">
    <source>
        <dbReference type="ARBA" id="ARBA00022452"/>
    </source>
</evidence>
<feature type="signal peptide" evidence="10">
    <location>
        <begin position="1"/>
        <end position="27"/>
    </location>
</feature>
<comment type="subcellular location">
    <subcellularLocation>
        <location evidence="1 8">Cell outer membrane</location>
        <topology evidence="1 8">Multi-pass membrane protein</topology>
    </subcellularLocation>
</comment>
<protein>
    <submittedName>
        <fullName evidence="13">TonB-linked outer membrane protein, SusC/RagA family</fullName>
    </submittedName>
</protein>
<evidence type="ECO:0000313" key="13">
    <source>
        <dbReference type="EMBL" id="SDF23426.1"/>
    </source>
</evidence>
<evidence type="ECO:0000256" key="9">
    <source>
        <dbReference type="RuleBase" id="RU003357"/>
    </source>
</evidence>
<reference evidence="13 14" key="1">
    <citation type="submission" date="2016-10" db="EMBL/GenBank/DDBJ databases">
        <authorList>
            <person name="de Groot N.N."/>
        </authorList>
    </citation>
    <scope>NUCLEOTIDE SEQUENCE [LARGE SCALE GENOMIC DNA]</scope>
    <source>
        <strain evidence="13 14">DSM 16195</strain>
    </source>
</reference>
<dbReference type="STRING" id="227084.SAMN05421855_1121"/>
<dbReference type="PROSITE" id="PS52016">
    <property type="entry name" value="TONB_DEPENDENT_REC_3"/>
    <property type="match status" value="1"/>
</dbReference>
<evidence type="ECO:0000256" key="7">
    <source>
        <dbReference type="ARBA" id="ARBA00023237"/>
    </source>
</evidence>
<dbReference type="InterPro" id="IPR023996">
    <property type="entry name" value="TonB-dep_OMP_SusC/RagA"/>
</dbReference>
<dbReference type="Gene3D" id="2.40.170.20">
    <property type="entry name" value="TonB-dependent receptor, beta-barrel domain"/>
    <property type="match status" value="1"/>
</dbReference>
<keyword evidence="2 8" id="KW-0813">Transport</keyword>
<dbReference type="GO" id="GO:0009279">
    <property type="term" value="C:cell outer membrane"/>
    <property type="evidence" value="ECO:0007669"/>
    <property type="project" value="UniProtKB-SubCell"/>
</dbReference>
<keyword evidence="3 8" id="KW-1134">Transmembrane beta strand</keyword>
<dbReference type="InterPro" id="IPR037066">
    <property type="entry name" value="Plug_dom_sf"/>
</dbReference>
<organism evidence="13 14">
    <name type="scientific">Ulvibacter litoralis</name>
    <dbReference type="NCBI Taxonomy" id="227084"/>
    <lineage>
        <taxon>Bacteria</taxon>
        <taxon>Pseudomonadati</taxon>
        <taxon>Bacteroidota</taxon>
        <taxon>Flavobacteriia</taxon>
        <taxon>Flavobacteriales</taxon>
        <taxon>Flavobacteriaceae</taxon>
        <taxon>Ulvibacter</taxon>
    </lineage>
</organism>
<keyword evidence="14" id="KW-1185">Reference proteome</keyword>
<dbReference type="InterPro" id="IPR036942">
    <property type="entry name" value="Beta-barrel_TonB_sf"/>
</dbReference>
<evidence type="ECO:0000256" key="4">
    <source>
        <dbReference type="ARBA" id="ARBA00022692"/>
    </source>
</evidence>
<evidence type="ECO:0000256" key="6">
    <source>
        <dbReference type="ARBA" id="ARBA00023136"/>
    </source>
</evidence>
<dbReference type="InterPro" id="IPR039426">
    <property type="entry name" value="TonB-dep_rcpt-like"/>
</dbReference>
<dbReference type="Pfam" id="PF13715">
    <property type="entry name" value="CarbopepD_reg_2"/>
    <property type="match status" value="1"/>
</dbReference>
<comment type="similarity">
    <text evidence="8 9">Belongs to the TonB-dependent receptor family.</text>
</comment>
<dbReference type="SUPFAM" id="SSF56935">
    <property type="entry name" value="Porins"/>
    <property type="match status" value="1"/>
</dbReference>
<dbReference type="NCBIfam" id="TIGR04056">
    <property type="entry name" value="OMP_RagA_SusC"/>
    <property type="match status" value="1"/>
</dbReference>
<dbReference type="InterPro" id="IPR012910">
    <property type="entry name" value="Plug_dom"/>
</dbReference>
<evidence type="ECO:0000256" key="5">
    <source>
        <dbReference type="ARBA" id="ARBA00023077"/>
    </source>
</evidence>
<gene>
    <name evidence="13" type="ORF">SAMN05421855_1121</name>
</gene>
<dbReference type="RefSeq" id="WP_093145438.1">
    <property type="nucleotide sequence ID" value="NZ_BMWO01000016.1"/>
</dbReference>
<dbReference type="SUPFAM" id="SSF49464">
    <property type="entry name" value="Carboxypeptidase regulatory domain-like"/>
    <property type="match status" value="1"/>
</dbReference>
<dbReference type="AlphaFoldDB" id="A0A1G7JES9"/>
<accession>A0A1G7JES9</accession>
<dbReference type="InterPro" id="IPR000531">
    <property type="entry name" value="Beta-barrel_TonB"/>
</dbReference>
<keyword evidence="10" id="KW-0732">Signal</keyword>
<evidence type="ECO:0000256" key="10">
    <source>
        <dbReference type="SAM" id="SignalP"/>
    </source>
</evidence>
<evidence type="ECO:0000259" key="12">
    <source>
        <dbReference type="Pfam" id="PF07715"/>
    </source>
</evidence>
<evidence type="ECO:0000313" key="14">
    <source>
        <dbReference type="Proteomes" id="UP000199321"/>
    </source>
</evidence>
<dbReference type="Gene3D" id="2.170.130.10">
    <property type="entry name" value="TonB-dependent receptor, plug domain"/>
    <property type="match status" value="1"/>
</dbReference>
<dbReference type="Proteomes" id="UP000199321">
    <property type="component" value="Unassembled WGS sequence"/>
</dbReference>
<keyword evidence="7 8" id="KW-0998">Cell outer membrane</keyword>
<proteinExistence type="inferred from homology"/>
<evidence type="ECO:0000259" key="11">
    <source>
        <dbReference type="Pfam" id="PF00593"/>
    </source>
</evidence>
<sequence length="999" mass="109293">MKNYYRQSLTLSVFLILLNTINSPIFSQNSPSKTITGIITESDSPLDGVNILVKNTLRGSITDLDGNYSITAAATDTLVYTFVGFKTQEIAVGNNASINVTMQPDATTLDQIIINAGYYNVTDKEKTGSISQLNAKEIETQPVSNPLSTMQGRMAGVNIIQTTGVPGGGFSVRIRGRNSIRIDGSEPLYVVDGVPYASQSLGSSMVSTVLGGTQSPLNGISPNDIESIEVLKDADATSIYGSRGANGVVLITTKKGKPGKTSFQINTGTGVGTITRKMELLNTEQYLAMRREAFTNDGITNYPFNAYDLNGTWSQNRETDWQEELIGGTAYNTNASASVQGGNDNTSFLLRGGYEEQTTVFPGDYKYKKGSTLVNLSHKTPDNSFRIQFNGNYVADNNNQPTTNLTREAMTLVPNAPALYDSEGNLNWENGTFNNPLAALEGEYISNTNTILANSIVSYTPYKGLEVKANLGYTKFQLEETRTAPHTIYNPAFGLDSSYSSSTFNNGERNSWLVEPQISYTYALGKGKIEALVGGTIQKEKTTSLLQVASNFPTNSLIYNPAAAANLFISNNSDEVYNYRALFGRLNFNWEHKYIVNATARRDGSSRFGPGNQYANFGALGVAWVFSEETFVTKALPFLSFGKLRASYGTTGNDQIGNYGYLNTYTTEGLSYQGIQTLSPIQLFNPDYGWETNKKLETAIEVGFMEDKITLSASWYRNRSSNQLVGVPLPGTTGFSSLQANLDATVENRGWEVEIETVNIQSKKLQWRTFLNLTIPKNELISFPGLSASTYANQYVVGEPLNIVLLYNATGVNPQTGTYTFEDIDGDGIISKPNDLKSSANLDPKYYGGFRNALSYGNFNLDFLFQFVKQQGRNYHTTIALPGTMGNQPVQVLEHWQQPGDTASQQLFSTGSNNDAYAGYLNNYDSTSSISDASFIRLKNIAASYTIPSLLSSPFGCQISVEAQNLLTITKYEGPDPETQIYGNLPPLKQINLGVQLTF</sequence>
<feature type="domain" description="TonB-dependent receptor-like beta-barrel" evidence="11">
    <location>
        <begin position="382"/>
        <end position="966"/>
    </location>
</feature>
<dbReference type="OrthoDB" id="9768177at2"/>
<feature type="domain" description="TonB-dependent receptor plug" evidence="12">
    <location>
        <begin position="124"/>
        <end position="248"/>
    </location>
</feature>
<keyword evidence="5 9" id="KW-0798">TonB box</keyword>
<name>A0A1G7JES9_9FLAO</name>